<evidence type="ECO:0000256" key="5">
    <source>
        <dbReference type="ARBA" id="ARBA00023315"/>
    </source>
</evidence>
<feature type="compositionally biased region" description="Low complexity" evidence="7">
    <location>
        <begin position="109"/>
        <end position="119"/>
    </location>
</feature>
<feature type="domain" description="Lipoyl-binding" evidence="10">
    <location>
        <begin position="53"/>
        <end position="100"/>
    </location>
</feature>
<keyword evidence="8" id="KW-0472">Membrane</keyword>
<feature type="compositionally biased region" description="Low complexity" evidence="7">
    <location>
        <begin position="127"/>
        <end position="137"/>
    </location>
</feature>
<protein>
    <recommendedName>
        <fullName evidence="6">Dihydrolipoamide acetyltransferase component of pyruvate dehydrogenase complex</fullName>
        <ecNumber evidence="6">2.3.1.-</ecNumber>
    </recommendedName>
</protein>
<dbReference type="InterPro" id="IPR001078">
    <property type="entry name" value="2-oxoacid_DH_actylTfrase"/>
</dbReference>
<dbReference type="AlphaFoldDB" id="A0A1I7WKB3"/>
<accession>A0A1I7WKB3</accession>
<dbReference type="InterPro" id="IPR000089">
    <property type="entry name" value="Biotin_lipoyl"/>
</dbReference>
<dbReference type="PANTHER" id="PTHR43178:SF5">
    <property type="entry name" value="LIPOAMIDE ACYLTRANSFERASE COMPONENT OF BRANCHED-CHAIN ALPHA-KETO ACID DEHYDROGENASE COMPLEX, MITOCHONDRIAL"/>
    <property type="match status" value="1"/>
</dbReference>
<dbReference type="GO" id="GO:0031405">
    <property type="term" value="F:lipoic acid binding"/>
    <property type="evidence" value="ECO:0007669"/>
    <property type="project" value="TreeGrafter"/>
</dbReference>
<dbReference type="SUPFAM" id="SSF51230">
    <property type="entry name" value="Single hybrid motif"/>
    <property type="match status" value="1"/>
</dbReference>
<dbReference type="Pfam" id="PF00198">
    <property type="entry name" value="2-oxoacid_dh"/>
    <property type="match status" value="1"/>
</dbReference>
<keyword evidence="8" id="KW-0812">Transmembrane</keyword>
<evidence type="ECO:0000256" key="1">
    <source>
        <dbReference type="ARBA" id="ARBA00001938"/>
    </source>
</evidence>
<name>A0A1I7WKB3_HETBA</name>
<feature type="transmembrane region" description="Helical" evidence="8">
    <location>
        <begin position="349"/>
        <end position="368"/>
    </location>
</feature>
<keyword evidence="4 6" id="KW-0450">Lipoyl</keyword>
<dbReference type="WBParaSite" id="Hba_05481">
    <property type="protein sequence ID" value="Hba_05481"/>
    <property type="gene ID" value="Hba_05481"/>
</dbReference>
<keyword evidence="8" id="KW-1133">Transmembrane helix</keyword>
<evidence type="ECO:0000256" key="7">
    <source>
        <dbReference type="SAM" id="MobiDB-lite"/>
    </source>
</evidence>
<dbReference type="InterPro" id="IPR023213">
    <property type="entry name" value="CAT-like_dom_sf"/>
</dbReference>
<comment type="similarity">
    <text evidence="2 6">Belongs to the 2-oxoacid dehydrogenase family.</text>
</comment>
<dbReference type="EC" id="2.3.1.-" evidence="6"/>
<evidence type="ECO:0000256" key="6">
    <source>
        <dbReference type="RuleBase" id="RU003423"/>
    </source>
</evidence>
<comment type="cofactor">
    <cofactor evidence="1 6">
        <name>(R)-lipoate</name>
        <dbReference type="ChEBI" id="CHEBI:83088"/>
    </cofactor>
</comment>
<keyword evidence="11" id="KW-1185">Reference proteome</keyword>
<evidence type="ECO:0000256" key="2">
    <source>
        <dbReference type="ARBA" id="ARBA00007317"/>
    </source>
</evidence>
<evidence type="ECO:0000313" key="11">
    <source>
        <dbReference type="Proteomes" id="UP000095283"/>
    </source>
</evidence>
<reference evidence="12" key="1">
    <citation type="submission" date="2016-11" db="UniProtKB">
        <authorList>
            <consortium name="WormBaseParasite"/>
        </authorList>
    </citation>
    <scope>IDENTIFICATION</scope>
</reference>
<dbReference type="CDD" id="cd06849">
    <property type="entry name" value="lipoyl_domain"/>
    <property type="match status" value="1"/>
</dbReference>
<feature type="region of interest" description="Disordered" evidence="7">
    <location>
        <begin position="105"/>
        <end position="144"/>
    </location>
</feature>
<evidence type="ECO:0000256" key="8">
    <source>
        <dbReference type="SAM" id="Phobius"/>
    </source>
</evidence>
<dbReference type="Pfam" id="PF00364">
    <property type="entry name" value="Biotin_lipoyl"/>
    <property type="match status" value="1"/>
</dbReference>
<proteinExistence type="inferred from homology"/>
<evidence type="ECO:0000259" key="10">
    <source>
        <dbReference type="Pfam" id="PF00364"/>
    </source>
</evidence>
<evidence type="ECO:0000313" key="12">
    <source>
        <dbReference type="WBParaSite" id="Hba_05481"/>
    </source>
</evidence>
<dbReference type="InterPro" id="IPR050743">
    <property type="entry name" value="2-oxoacid_DH_E2_comp"/>
</dbReference>
<feature type="domain" description="2-oxoacid dehydrogenase acyltransferase catalytic" evidence="9">
    <location>
        <begin position="239"/>
        <end position="309"/>
    </location>
</feature>
<dbReference type="Gene3D" id="3.30.559.10">
    <property type="entry name" value="Chloramphenicol acetyltransferase-like domain"/>
    <property type="match status" value="1"/>
</dbReference>
<dbReference type="GO" id="GO:0016407">
    <property type="term" value="F:acetyltransferase activity"/>
    <property type="evidence" value="ECO:0007669"/>
    <property type="project" value="TreeGrafter"/>
</dbReference>
<dbReference type="SUPFAM" id="SSF52777">
    <property type="entry name" value="CoA-dependent acyltransferases"/>
    <property type="match status" value="1"/>
</dbReference>
<dbReference type="PANTHER" id="PTHR43178">
    <property type="entry name" value="DIHYDROLIPOAMIDE ACETYLTRANSFERASE COMPONENT OF PYRUVATE DEHYDROGENASE COMPLEX"/>
    <property type="match status" value="1"/>
</dbReference>
<keyword evidence="5 6" id="KW-0012">Acyltransferase</keyword>
<keyword evidence="3 6" id="KW-0808">Transferase</keyword>
<dbReference type="Proteomes" id="UP000095283">
    <property type="component" value="Unplaced"/>
</dbReference>
<dbReference type="Gene3D" id="2.40.50.100">
    <property type="match status" value="1"/>
</dbReference>
<evidence type="ECO:0000256" key="3">
    <source>
        <dbReference type="ARBA" id="ARBA00022679"/>
    </source>
</evidence>
<dbReference type="InterPro" id="IPR011053">
    <property type="entry name" value="Single_hybrid_motif"/>
</dbReference>
<evidence type="ECO:0000259" key="9">
    <source>
        <dbReference type="Pfam" id="PF00198"/>
    </source>
</evidence>
<dbReference type="GO" id="GO:0005739">
    <property type="term" value="C:mitochondrion"/>
    <property type="evidence" value="ECO:0007669"/>
    <property type="project" value="TreeGrafter"/>
</dbReference>
<organism evidence="11 12">
    <name type="scientific">Heterorhabditis bacteriophora</name>
    <name type="common">Entomopathogenic nematode worm</name>
    <dbReference type="NCBI Taxonomy" id="37862"/>
    <lineage>
        <taxon>Eukaryota</taxon>
        <taxon>Metazoa</taxon>
        <taxon>Ecdysozoa</taxon>
        <taxon>Nematoda</taxon>
        <taxon>Chromadorea</taxon>
        <taxon>Rhabditida</taxon>
        <taxon>Rhabditina</taxon>
        <taxon>Rhabditomorpha</taxon>
        <taxon>Strongyloidea</taxon>
        <taxon>Heterorhabditidae</taxon>
        <taxon>Heterorhabditis</taxon>
    </lineage>
</organism>
<sequence>MEQTTRQFLPHHCAAALMSITYLSYSTMQYVFLWSSSSCQISERGLQKFKLKNVSQFDNLCEVQSDKASVTITSRYDGVIKNLLYKVDDIARVGQPLVEIEVAGEVENESNSNEQTSQSAVNKPHSSDTSSLNNNSTTEHKQGKVLATPAVRRIAMENQVKWAPTIISPSFSCGFLFLRVYLILDHSFGSSNVRASPPSGNLPQSSKTLSSTINSSILISIGIIVQMMAVAYKIPFFRSIFEIASELQRIHENAKKQQIAREDLIEGTFTLSNIGAIGGTYANPVIFPPQVAIGAIGKMERLPRFDKHDNACFIFIFPIEPSALKKFRTINTIFQVINFELYVNVDPQYFYFTMYFYYSLWILTYRFHYRWKFYLEHPFAMLAHLK</sequence>
<evidence type="ECO:0000256" key="4">
    <source>
        <dbReference type="ARBA" id="ARBA00022823"/>
    </source>
</evidence>